<evidence type="ECO:0000313" key="3">
    <source>
        <dbReference type="Proteomes" id="UP000785679"/>
    </source>
</evidence>
<gene>
    <name evidence="2" type="ORF">FGO68_gene10786</name>
</gene>
<evidence type="ECO:0000313" key="2">
    <source>
        <dbReference type="EMBL" id="TNV80857.1"/>
    </source>
</evidence>
<accession>A0A8J8NRZ7</accession>
<dbReference type="AlphaFoldDB" id="A0A8J8NRZ7"/>
<name>A0A8J8NRZ7_HALGN</name>
<feature type="compositionally biased region" description="Basic and acidic residues" evidence="1">
    <location>
        <begin position="146"/>
        <end position="160"/>
    </location>
</feature>
<reference evidence="2" key="1">
    <citation type="submission" date="2019-06" db="EMBL/GenBank/DDBJ databases">
        <authorList>
            <person name="Zheng W."/>
        </authorList>
    </citation>
    <scope>NUCLEOTIDE SEQUENCE</scope>
    <source>
        <strain evidence="2">QDHG01</strain>
    </source>
</reference>
<comment type="caution">
    <text evidence="2">The sequence shown here is derived from an EMBL/GenBank/DDBJ whole genome shotgun (WGS) entry which is preliminary data.</text>
</comment>
<sequence length="199" mass="23367">MEQVYIFTQMLKSAQSPMLSRNSYSVMKHSPSAQVLKNSQSNQDLQTVMEAVRTPQRKNRIHSNMALPPQQRPMSALILERKQRRGDSEGRFEKYLVKREEEHTGQVIKAGSLIPKKRSASQQNHTPLLKQVLLQVRLVKEFLKEKRKREEKEEREREEQAQLIQTKPLVFPNREKSSNKNEDILKTINQYPDRPKSSY</sequence>
<organism evidence="2 3">
    <name type="scientific">Halteria grandinella</name>
    <dbReference type="NCBI Taxonomy" id="5974"/>
    <lineage>
        <taxon>Eukaryota</taxon>
        <taxon>Sar</taxon>
        <taxon>Alveolata</taxon>
        <taxon>Ciliophora</taxon>
        <taxon>Intramacronucleata</taxon>
        <taxon>Spirotrichea</taxon>
        <taxon>Stichotrichia</taxon>
        <taxon>Sporadotrichida</taxon>
        <taxon>Halteriidae</taxon>
        <taxon>Halteria</taxon>
    </lineage>
</organism>
<protein>
    <submittedName>
        <fullName evidence="2">Uncharacterized protein</fullName>
    </submittedName>
</protein>
<evidence type="ECO:0000256" key="1">
    <source>
        <dbReference type="SAM" id="MobiDB-lite"/>
    </source>
</evidence>
<feature type="region of interest" description="Disordered" evidence="1">
    <location>
        <begin position="146"/>
        <end position="199"/>
    </location>
</feature>
<dbReference type="EMBL" id="RRYP01006925">
    <property type="protein sequence ID" value="TNV80857.1"/>
    <property type="molecule type" value="Genomic_DNA"/>
</dbReference>
<feature type="compositionally biased region" description="Basic and acidic residues" evidence="1">
    <location>
        <begin position="173"/>
        <end position="185"/>
    </location>
</feature>
<keyword evidence="3" id="KW-1185">Reference proteome</keyword>
<proteinExistence type="predicted"/>
<dbReference type="Proteomes" id="UP000785679">
    <property type="component" value="Unassembled WGS sequence"/>
</dbReference>